<protein>
    <submittedName>
        <fullName evidence="2">Uncharacterized protein</fullName>
    </submittedName>
</protein>
<proteinExistence type="predicted"/>
<name>A0A540NC41_MALBA</name>
<accession>A0A540NC41</accession>
<comment type="caution">
    <text evidence="2">The sequence shown here is derived from an EMBL/GenBank/DDBJ whole genome shotgun (WGS) entry which is preliminary data.</text>
</comment>
<feature type="region of interest" description="Disordered" evidence="1">
    <location>
        <begin position="57"/>
        <end position="78"/>
    </location>
</feature>
<dbReference type="EMBL" id="VIEB01000069">
    <property type="protein sequence ID" value="TQE08615.1"/>
    <property type="molecule type" value="Genomic_DNA"/>
</dbReference>
<evidence type="ECO:0000256" key="1">
    <source>
        <dbReference type="SAM" id="MobiDB-lite"/>
    </source>
</evidence>
<evidence type="ECO:0000313" key="2">
    <source>
        <dbReference type="EMBL" id="TQE08615.1"/>
    </source>
</evidence>
<sequence length="78" mass="8609">MVQKKDDYLANFSYQHPNVPVEELTPDPEVPLQVQMDGVGRRKGKEVYGLGPSRVQEIKSCSSSSSTAATEIDSRLGR</sequence>
<dbReference type="Proteomes" id="UP000315295">
    <property type="component" value="Unassembled WGS sequence"/>
</dbReference>
<evidence type="ECO:0000313" key="3">
    <source>
        <dbReference type="Proteomes" id="UP000315295"/>
    </source>
</evidence>
<dbReference type="AlphaFoldDB" id="A0A540NC41"/>
<organism evidence="2 3">
    <name type="scientific">Malus baccata</name>
    <name type="common">Siberian crab apple</name>
    <name type="synonym">Pyrus baccata</name>
    <dbReference type="NCBI Taxonomy" id="106549"/>
    <lineage>
        <taxon>Eukaryota</taxon>
        <taxon>Viridiplantae</taxon>
        <taxon>Streptophyta</taxon>
        <taxon>Embryophyta</taxon>
        <taxon>Tracheophyta</taxon>
        <taxon>Spermatophyta</taxon>
        <taxon>Magnoliopsida</taxon>
        <taxon>eudicotyledons</taxon>
        <taxon>Gunneridae</taxon>
        <taxon>Pentapetalae</taxon>
        <taxon>rosids</taxon>
        <taxon>fabids</taxon>
        <taxon>Rosales</taxon>
        <taxon>Rosaceae</taxon>
        <taxon>Amygdaloideae</taxon>
        <taxon>Maleae</taxon>
        <taxon>Malus</taxon>
    </lineage>
</organism>
<keyword evidence="3" id="KW-1185">Reference proteome</keyword>
<reference evidence="2 3" key="1">
    <citation type="journal article" date="2019" name="G3 (Bethesda)">
        <title>Sequencing of a Wild Apple (Malus baccata) Genome Unravels the Differences Between Cultivated and Wild Apple Species Regarding Disease Resistance and Cold Tolerance.</title>
        <authorList>
            <person name="Chen X."/>
        </authorList>
    </citation>
    <scope>NUCLEOTIDE SEQUENCE [LARGE SCALE GENOMIC DNA]</scope>
    <source>
        <strain evidence="3">cv. Shandingzi</strain>
        <tissue evidence="2">Leaves</tissue>
    </source>
</reference>
<gene>
    <name evidence="2" type="ORF">C1H46_005791</name>
</gene>